<gene>
    <name evidence="2" type="ORF">EV193_110121</name>
</gene>
<dbReference type="RefSeq" id="WP_165401503.1">
    <property type="nucleotide sequence ID" value="NZ_SGWQ01000010.1"/>
</dbReference>
<dbReference type="InterPro" id="IPR027417">
    <property type="entry name" value="P-loop_NTPase"/>
</dbReference>
<dbReference type="EMBL" id="SGWQ01000010">
    <property type="protein sequence ID" value="RZS33971.1"/>
    <property type="molecule type" value="Genomic_DNA"/>
</dbReference>
<feature type="domain" description="Thymidylate kinase-like" evidence="1">
    <location>
        <begin position="9"/>
        <end position="133"/>
    </location>
</feature>
<dbReference type="SUPFAM" id="SSF52540">
    <property type="entry name" value="P-loop containing nucleoside triphosphate hydrolases"/>
    <property type="match status" value="1"/>
</dbReference>
<reference evidence="2 3" key="1">
    <citation type="submission" date="2019-02" db="EMBL/GenBank/DDBJ databases">
        <title>Genomic Encyclopedia of Type Strains, Phase IV (KMG-IV): sequencing the most valuable type-strain genomes for metagenomic binning, comparative biology and taxonomic classification.</title>
        <authorList>
            <person name="Goeker M."/>
        </authorList>
    </citation>
    <scope>NUCLEOTIDE SEQUENCE [LARGE SCALE GENOMIC DNA]</scope>
    <source>
        <strain evidence="2 3">DSM 101727</strain>
    </source>
</reference>
<dbReference type="AlphaFoldDB" id="A0A4Q7KGI3"/>
<keyword evidence="2" id="KW-0418">Kinase</keyword>
<dbReference type="GO" id="GO:0016301">
    <property type="term" value="F:kinase activity"/>
    <property type="evidence" value="ECO:0007669"/>
    <property type="project" value="UniProtKB-KW"/>
</dbReference>
<name>A0A4Q7KGI3_9PSEU</name>
<keyword evidence="3" id="KW-1185">Reference proteome</keyword>
<accession>A0A4Q7KGI3</accession>
<keyword evidence="2" id="KW-0808">Transferase</keyword>
<protein>
    <submittedName>
        <fullName evidence="2">Thymidylate kinase</fullName>
    </submittedName>
</protein>
<dbReference type="Pfam" id="PF02223">
    <property type="entry name" value="Thymidylate_kin"/>
    <property type="match status" value="1"/>
</dbReference>
<organism evidence="2 3">
    <name type="scientific">Herbihabitans rhizosphaerae</name>
    <dbReference type="NCBI Taxonomy" id="1872711"/>
    <lineage>
        <taxon>Bacteria</taxon>
        <taxon>Bacillati</taxon>
        <taxon>Actinomycetota</taxon>
        <taxon>Actinomycetes</taxon>
        <taxon>Pseudonocardiales</taxon>
        <taxon>Pseudonocardiaceae</taxon>
        <taxon>Herbihabitans</taxon>
    </lineage>
</organism>
<dbReference type="Proteomes" id="UP000294257">
    <property type="component" value="Unassembled WGS sequence"/>
</dbReference>
<evidence type="ECO:0000313" key="2">
    <source>
        <dbReference type="EMBL" id="RZS33971.1"/>
    </source>
</evidence>
<comment type="caution">
    <text evidence="2">The sequence shown here is derived from an EMBL/GenBank/DDBJ whole genome shotgun (WGS) entry which is preliminary data.</text>
</comment>
<proteinExistence type="predicted"/>
<dbReference type="Gene3D" id="3.40.50.300">
    <property type="entry name" value="P-loop containing nucleotide triphosphate hydrolases"/>
    <property type="match status" value="1"/>
</dbReference>
<sequence>MSDGLTGALERRGARVVRRAFPRYTEDVHAALIKDALHGRLGESAHGMAVLFALDRLGAKEKLAADLASADVLLLDRYIASNAAYLAARLRQSAAGEGVTWVRELEIDRFGIPVPDAQILLRVPSDVAGRRRTVHSRLRHPRGDSSRRLASPAVRVVHPFYDNAAR</sequence>
<evidence type="ECO:0000313" key="3">
    <source>
        <dbReference type="Proteomes" id="UP000294257"/>
    </source>
</evidence>
<dbReference type="InterPro" id="IPR039430">
    <property type="entry name" value="Thymidylate_kin-like_dom"/>
</dbReference>
<evidence type="ECO:0000259" key="1">
    <source>
        <dbReference type="Pfam" id="PF02223"/>
    </source>
</evidence>